<comment type="caution">
    <text evidence="2">The sequence shown here is derived from an EMBL/GenBank/DDBJ whole genome shotgun (WGS) entry which is preliminary data.</text>
</comment>
<proteinExistence type="predicted"/>
<organism evidence="2 3">
    <name type="scientific">Polyrhizophydium stewartii</name>
    <dbReference type="NCBI Taxonomy" id="2732419"/>
    <lineage>
        <taxon>Eukaryota</taxon>
        <taxon>Fungi</taxon>
        <taxon>Fungi incertae sedis</taxon>
        <taxon>Chytridiomycota</taxon>
        <taxon>Chytridiomycota incertae sedis</taxon>
        <taxon>Chytridiomycetes</taxon>
        <taxon>Rhizophydiales</taxon>
        <taxon>Rhizophydiales incertae sedis</taxon>
        <taxon>Polyrhizophydium</taxon>
    </lineage>
</organism>
<keyword evidence="1" id="KW-0175">Coiled coil</keyword>
<evidence type="ECO:0000313" key="2">
    <source>
        <dbReference type="EMBL" id="KAL2919814.1"/>
    </source>
</evidence>
<protein>
    <submittedName>
        <fullName evidence="2">Uncharacterized protein</fullName>
    </submittedName>
</protein>
<dbReference type="EMBL" id="JADGIZ020000002">
    <property type="protein sequence ID" value="KAL2919814.1"/>
    <property type="molecule type" value="Genomic_DNA"/>
</dbReference>
<evidence type="ECO:0000256" key="1">
    <source>
        <dbReference type="SAM" id="Coils"/>
    </source>
</evidence>
<reference evidence="2 3" key="1">
    <citation type="submission" date="2023-09" db="EMBL/GenBank/DDBJ databases">
        <title>Pangenome analysis of Batrachochytrium dendrobatidis and related Chytrids.</title>
        <authorList>
            <person name="Yacoub M.N."/>
            <person name="Stajich J.E."/>
            <person name="James T.Y."/>
        </authorList>
    </citation>
    <scope>NUCLEOTIDE SEQUENCE [LARGE SCALE GENOMIC DNA]</scope>
    <source>
        <strain evidence="2 3">JEL0888</strain>
    </source>
</reference>
<evidence type="ECO:0000313" key="3">
    <source>
        <dbReference type="Proteomes" id="UP001527925"/>
    </source>
</evidence>
<dbReference type="Proteomes" id="UP001527925">
    <property type="component" value="Unassembled WGS sequence"/>
</dbReference>
<name>A0ABR4NK23_9FUNG</name>
<gene>
    <name evidence="2" type="ORF">HK105_200731</name>
</gene>
<sequence length="459" mass="52162">MFATFQRLRALVPECASLSDTELSQVAAQTSPEMLNAKQKILAFVFQSAGVDSIKRMLESRKLEKRQELKASLREDEREMREASFRSVFAQFVQRELESLSFSQPHPSSKATVLTSKPMFVEAIAFILGLIEDRVRSKINAAQQNAVKEASSVLAVARKSGAGSAIKQSKLVLDESDSRFLEQQRAALAAECERLKRELEAVKSEHTRLQSSHAELKEIYDRAVQEVAFVANTPNADPDVALRQLNRRRIMLLKSQNVQLMRQVEIYRTELESREGFVYDVSGNARLISEKLKQAVTALDGKDATSYGNTRATFAECFKMLDAMHKHATRHTRNRLDKAEDLRSQSFRFVSEFIMAEEKAMAYAAELEFHRGVYKEYNTMVADIANKLDHRRKHLADLLSRSVEPLVQLQQRLDSLELTREAVGEYLEEFETALANLLDRIREIEAMPTSPSRNVLDDV</sequence>
<feature type="coiled-coil region" evidence="1">
    <location>
        <begin position="178"/>
        <end position="212"/>
    </location>
</feature>
<accession>A0ABR4NK23</accession>
<keyword evidence="3" id="KW-1185">Reference proteome</keyword>